<dbReference type="InterPro" id="IPR033704">
    <property type="entry name" value="dUTPase_trimeric"/>
</dbReference>
<evidence type="ECO:0000256" key="1">
    <source>
        <dbReference type="ARBA" id="ARBA00006581"/>
    </source>
</evidence>
<evidence type="ECO:0000256" key="6">
    <source>
        <dbReference type="SAM" id="MobiDB-lite"/>
    </source>
</evidence>
<dbReference type="RefSeq" id="WP_209651142.1">
    <property type="nucleotide sequence ID" value="NZ_JBEPNW010000008.1"/>
</dbReference>
<feature type="binding site" evidence="5">
    <location>
        <begin position="86"/>
        <end position="88"/>
    </location>
    <ligand>
        <name>substrate</name>
    </ligand>
</feature>
<comment type="catalytic activity">
    <reaction evidence="4 5">
        <text>dUTP + H2O = dUMP + diphosphate + H(+)</text>
        <dbReference type="Rhea" id="RHEA:10248"/>
        <dbReference type="ChEBI" id="CHEBI:15377"/>
        <dbReference type="ChEBI" id="CHEBI:15378"/>
        <dbReference type="ChEBI" id="CHEBI:33019"/>
        <dbReference type="ChEBI" id="CHEBI:61555"/>
        <dbReference type="ChEBI" id="CHEBI:246422"/>
        <dbReference type="EC" id="3.6.1.23"/>
    </reaction>
</comment>
<protein>
    <recommendedName>
        <fullName evidence="5">Deoxyuridine 5'-triphosphate nucleotidohydrolase</fullName>
        <shortName evidence="5">dUTPase</shortName>
        <ecNumber evidence="5">3.6.1.23</ecNumber>
    </recommendedName>
    <alternativeName>
        <fullName evidence="5">dUTP pyrophosphatase</fullName>
    </alternativeName>
</protein>
<dbReference type="Proteomes" id="UP001549119">
    <property type="component" value="Unassembled WGS sequence"/>
</dbReference>
<comment type="function">
    <text evidence="5">This enzyme is involved in nucleotide metabolism: it produces dUMP, the immediate precursor of thymidine nucleotides and it decreases the intracellular concentration of dUTP so that uracil cannot be incorporated into DNA.</text>
</comment>
<feature type="domain" description="dUTPase-like" evidence="7">
    <location>
        <begin position="17"/>
        <end position="148"/>
    </location>
</feature>
<dbReference type="PANTHER" id="PTHR11241">
    <property type="entry name" value="DEOXYURIDINE 5'-TRIPHOSPHATE NUCLEOTIDOHYDROLASE"/>
    <property type="match status" value="1"/>
</dbReference>
<dbReference type="PANTHER" id="PTHR11241:SF0">
    <property type="entry name" value="DEOXYURIDINE 5'-TRIPHOSPHATE NUCLEOTIDOHYDROLASE"/>
    <property type="match status" value="1"/>
</dbReference>
<dbReference type="InterPro" id="IPR029054">
    <property type="entry name" value="dUTPase-like"/>
</dbReference>
<keyword evidence="2 5" id="KW-0378">Hydrolase</keyword>
<gene>
    <name evidence="5" type="primary">dut</name>
    <name evidence="8" type="ORF">ABIC20_007412</name>
</gene>
<dbReference type="SUPFAM" id="SSF51283">
    <property type="entry name" value="dUTPase-like"/>
    <property type="match status" value="1"/>
</dbReference>
<evidence type="ECO:0000256" key="4">
    <source>
        <dbReference type="ARBA" id="ARBA00047686"/>
    </source>
</evidence>
<evidence type="ECO:0000259" key="7">
    <source>
        <dbReference type="Pfam" id="PF00692"/>
    </source>
</evidence>
<evidence type="ECO:0000313" key="8">
    <source>
        <dbReference type="EMBL" id="MET3870027.1"/>
    </source>
</evidence>
<feature type="binding site" evidence="5">
    <location>
        <begin position="69"/>
        <end position="71"/>
    </location>
    <ligand>
        <name>substrate</name>
    </ligand>
</feature>
<proteinExistence type="inferred from homology"/>
<sequence length="211" mass="22343">MNTIQIPLRIKRLTPTAILPTYGTDQAAGMDLHADIPHHITVQPGGRALIPTGIAMSLPAHLALFVCPRSGLSNKSGITVHNGPGVIDGDYRGGLGVILHNTTDQQFHVAPGDRIAQGVIVPVFQAVFEEVEELDETARGTGGFGSTGVSQAPSPPLSVLDQEVLLPSGKPMDRNSKIGLRALAQEAADRRRHEGPPRWLEAAPETGEEPA</sequence>
<dbReference type="NCBIfam" id="TIGR00576">
    <property type="entry name" value="dut"/>
    <property type="match status" value="1"/>
</dbReference>
<keyword evidence="3 5" id="KW-0546">Nucleotide metabolism</keyword>
<dbReference type="InterPro" id="IPR036157">
    <property type="entry name" value="dUTPase-like_sf"/>
</dbReference>
<keyword evidence="9" id="KW-1185">Reference proteome</keyword>
<dbReference type="CDD" id="cd07557">
    <property type="entry name" value="trimeric_dUTPase"/>
    <property type="match status" value="1"/>
</dbReference>
<accession>A0ABV2NU10</accession>
<dbReference type="EMBL" id="JBEPNW010000008">
    <property type="protein sequence ID" value="MET3870027.1"/>
    <property type="molecule type" value="Genomic_DNA"/>
</dbReference>
<dbReference type="NCBIfam" id="NF001862">
    <property type="entry name" value="PRK00601.1"/>
    <property type="match status" value="1"/>
</dbReference>
<dbReference type="Gene3D" id="2.70.40.10">
    <property type="match status" value="1"/>
</dbReference>
<feature type="binding site" evidence="5">
    <location>
        <position position="82"/>
    </location>
    <ligand>
        <name>substrate</name>
    </ligand>
</feature>
<comment type="similarity">
    <text evidence="1 5">Belongs to the dUTPase family.</text>
</comment>
<dbReference type="Pfam" id="PF00692">
    <property type="entry name" value="dUTPase"/>
    <property type="match status" value="1"/>
</dbReference>
<reference evidence="8 9" key="1">
    <citation type="submission" date="2024-06" db="EMBL/GenBank/DDBJ databases">
        <title>Genomics of switchgrass bacterial isolates.</title>
        <authorList>
            <person name="Shade A."/>
        </authorList>
    </citation>
    <scope>NUCLEOTIDE SEQUENCE [LARGE SCALE GENOMIC DNA]</scope>
    <source>
        <strain evidence="8 9">PvP084</strain>
    </source>
</reference>
<name>A0ABV2NU10_9HYPH</name>
<evidence type="ECO:0000256" key="5">
    <source>
        <dbReference type="HAMAP-Rule" id="MF_00116"/>
    </source>
</evidence>
<dbReference type="InterPro" id="IPR008181">
    <property type="entry name" value="dUTPase"/>
</dbReference>
<comment type="caution">
    <text evidence="5">Lacks conserved residue(s) required for the propagation of feature annotation.</text>
</comment>
<keyword evidence="5" id="KW-0479">Metal-binding</keyword>
<evidence type="ECO:0000256" key="3">
    <source>
        <dbReference type="ARBA" id="ARBA00023080"/>
    </source>
</evidence>
<keyword evidence="5" id="KW-0460">Magnesium</keyword>
<feature type="compositionally biased region" description="Basic and acidic residues" evidence="6">
    <location>
        <begin position="187"/>
        <end position="196"/>
    </location>
</feature>
<comment type="caution">
    <text evidence="8">The sequence shown here is derived from an EMBL/GenBank/DDBJ whole genome shotgun (WGS) entry which is preliminary data.</text>
</comment>
<comment type="cofactor">
    <cofactor evidence="5">
        <name>Mg(2+)</name>
        <dbReference type="ChEBI" id="CHEBI:18420"/>
    </cofactor>
</comment>
<dbReference type="GO" id="GO:0004170">
    <property type="term" value="F:dUTP diphosphatase activity"/>
    <property type="evidence" value="ECO:0007669"/>
    <property type="project" value="UniProtKB-EC"/>
</dbReference>
<dbReference type="EC" id="3.6.1.23" evidence="5"/>
<dbReference type="HAMAP" id="MF_00116">
    <property type="entry name" value="dUTPase_bact"/>
    <property type="match status" value="1"/>
</dbReference>
<feature type="region of interest" description="Disordered" evidence="6">
    <location>
        <begin position="185"/>
        <end position="211"/>
    </location>
</feature>
<evidence type="ECO:0000256" key="2">
    <source>
        <dbReference type="ARBA" id="ARBA00022801"/>
    </source>
</evidence>
<organism evidence="8 9">
    <name type="scientific">Methylobacterium radiotolerans</name>
    <dbReference type="NCBI Taxonomy" id="31998"/>
    <lineage>
        <taxon>Bacteria</taxon>
        <taxon>Pseudomonadati</taxon>
        <taxon>Pseudomonadota</taxon>
        <taxon>Alphaproteobacteria</taxon>
        <taxon>Hyphomicrobiales</taxon>
        <taxon>Methylobacteriaceae</taxon>
        <taxon>Methylobacterium</taxon>
    </lineage>
</organism>
<evidence type="ECO:0000313" key="9">
    <source>
        <dbReference type="Proteomes" id="UP001549119"/>
    </source>
</evidence>
<comment type="pathway">
    <text evidence="5">Pyrimidine metabolism; dUMP biosynthesis; dUMP from dCTP (dUTP route): step 2/2.</text>
</comment>